<evidence type="ECO:0000256" key="1">
    <source>
        <dbReference type="SAM" id="MobiDB-lite"/>
    </source>
</evidence>
<feature type="region of interest" description="Disordered" evidence="1">
    <location>
        <begin position="17"/>
        <end position="40"/>
    </location>
</feature>
<evidence type="ECO:0000313" key="2">
    <source>
        <dbReference type="EMBL" id="KAJ4473183.1"/>
    </source>
</evidence>
<proteinExistence type="predicted"/>
<feature type="compositionally biased region" description="Acidic residues" evidence="1">
    <location>
        <begin position="121"/>
        <end position="130"/>
    </location>
</feature>
<dbReference type="EMBL" id="JANVFT010000081">
    <property type="protein sequence ID" value="KAJ4473183.1"/>
    <property type="molecule type" value="Genomic_DNA"/>
</dbReference>
<protein>
    <submittedName>
        <fullName evidence="2">Uncharacterized protein</fullName>
    </submittedName>
</protein>
<name>A0ABQ8V4N9_9AGAR</name>
<sequence>MLGSERGRAAKKRALRAFIRRSSSSSESGRSSVRSKTSISEGGTAHFLCASAAVDEQDDAQIEELLSSFYFNNSVTRQSAGEGSRHGEHLHPIYEEQEEDGIFYDLYSTVEEELPCSMCESSDEDDENDSEVSSQYGPKELPLNITQNPSSFWPVIEEDDGAPDAERITFSAKLSSSRSRSNIILEKDEENKNNKEWEDRGRSRAVPARLVRWAEQTRKVQEQDGRREWIDDQDSIYGREYERSFGKVTEFNFPT</sequence>
<feature type="region of interest" description="Disordered" evidence="1">
    <location>
        <begin position="116"/>
        <end position="144"/>
    </location>
</feature>
<dbReference type="Proteomes" id="UP001150217">
    <property type="component" value="Unassembled WGS sequence"/>
</dbReference>
<accession>A0ABQ8V4N9</accession>
<keyword evidence="3" id="KW-1185">Reference proteome</keyword>
<gene>
    <name evidence="2" type="ORF">C8R41DRAFT_967920</name>
</gene>
<comment type="caution">
    <text evidence="2">The sequence shown here is derived from an EMBL/GenBank/DDBJ whole genome shotgun (WGS) entry which is preliminary data.</text>
</comment>
<evidence type="ECO:0000313" key="3">
    <source>
        <dbReference type="Proteomes" id="UP001150217"/>
    </source>
</evidence>
<organism evidence="2 3">
    <name type="scientific">Lentinula lateritia</name>
    <dbReference type="NCBI Taxonomy" id="40482"/>
    <lineage>
        <taxon>Eukaryota</taxon>
        <taxon>Fungi</taxon>
        <taxon>Dikarya</taxon>
        <taxon>Basidiomycota</taxon>
        <taxon>Agaricomycotina</taxon>
        <taxon>Agaricomycetes</taxon>
        <taxon>Agaricomycetidae</taxon>
        <taxon>Agaricales</taxon>
        <taxon>Marasmiineae</taxon>
        <taxon>Omphalotaceae</taxon>
        <taxon>Lentinula</taxon>
    </lineage>
</organism>
<reference evidence="2" key="1">
    <citation type="submission" date="2022-08" db="EMBL/GenBank/DDBJ databases">
        <title>A Global Phylogenomic Analysis of the Shiitake Genus Lentinula.</title>
        <authorList>
            <consortium name="DOE Joint Genome Institute"/>
            <person name="Sierra-Patev S."/>
            <person name="Min B."/>
            <person name="Naranjo-Ortiz M."/>
            <person name="Looney B."/>
            <person name="Konkel Z."/>
            <person name="Slot J.C."/>
            <person name="Sakamoto Y."/>
            <person name="Steenwyk J.L."/>
            <person name="Rokas A."/>
            <person name="Carro J."/>
            <person name="Camarero S."/>
            <person name="Ferreira P."/>
            <person name="Molpeceres G."/>
            <person name="Ruiz-Duenas F.J."/>
            <person name="Serrano A."/>
            <person name="Henrissat B."/>
            <person name="Drula E."/>
            <person name="Hughes K.W."/>
            <person name="Mata J.L."/>
            <person name="Ishikawa N.K."/>
            <person name="Vargas-Isla R."/>
            <person name="Ushijima S."/>
            <person name="Smith C.A."/>
            <person name="Ahrendt S."/>
            <person name="Andreopoulos W."/>
            <person name="He G."/>
            <person name="Labutti K."/>
            <person name="Lipzen A."/>
            <person name="Ng V."/>
            <person name="Riley R."/>
            <person name="Sandor L."/>
            <person name="Barry K."/>
            <person name="Martinez A.T."/>
            <person name="Xiao Y."/>
            <person name="Gibbons J.G."/>
            <person name="Terashima K."/>
            <person name="Grigoriev I.V."/>
            <person name="Hibbett D.S."/>
        </authorList>
    </citation>
    <scope>NUCLEOTIDE SEQUENCE</scope>
    <source>
        <strain evidence="2">RHP3577 ss4</strain>
    </source>
</reference>
<feature type="compositionally biased region" description="Low complexity" evidence="1">
    <location>
        <begin position="20"/>
        <end position="40"/>
    </location>
</feature>